<evidence type="ECO:0000256" key="1">
    <source>
        <dbReference type="ARBA" id="ARBA00022741"/>
    </source>
</evidence>
<evidence type="ECO:0000256" key="3">
    <source>
        <dbReference type="ARBA" id="ARBA00022840"/>
    </source>
</evidence>
<name>A0A914PF05_9BILA</name>
<dbReference type="PANTHER" id="PTHR24031">
    <property type="entry name" value="RNA HELICASE"/>
    <property type="match status" value="1"/>
</dbReference>
<keyword evidence="1 4" id="KW-0547">Nucleotide-binding</keyword>
<dbReference type="EC" id="3.6.4.13" evidence="4"/>
<keyword evidence="2 4" id="KW-0378">Hydrolase</keyword>
<reference evidence="8" key="1">
    <citation type="submission" date="2022-11" db="UniProtKB">
        <authorList>
            <consortium name="WormBaseParasite"/>
        </authorList>
    </citation>
    <scope>IDENTIFICATION</scope>
</reference>
<keyword evidence="3 4" id="KW-0067">ATP-binding</keyword>
<dbReference type="SUPFAM" id="SSF52540">
    <property type="entry name" value="P-loop containing nucleoside triphosphate hydrolases"/>
    <property type="match status" value="1"/>
</dbReference>
<keyword evidence="4" id="KW-0694">RNA-binding</keyword>
<evidence type="ECO:0000313" key="8">
    <source>
        <dbReference type="WBParaSite" id="PDA_v2.g16268.t1"/>
    </source>
</evidence>
<dbReference type="GO" id="GO:0016787">
    <property type="term" value="F:hydrolase activity"/>
    <property type="evidence" value="ECO:0007669"/>
    <property type="project" value="UniProtKB-KW"/>
</dbReference>
<sequence>MYSSDEYFSPSESEVVSSSEADEGVPLAAAGYDKSDGSCTTPSTESALGFVSAPVVPLAGLQITGVEEGNEYKYDSSNILFAYCESAIELYNDGKDVLFEDFGMPQGDRPPASGLCYLDNRIINNLYRCGIRTMRPAQLAAFQAIFFNNPEAIQPSDFLGISSTGSGKTHAFLVPVVQQCLNSIEDISDDEDETSDDENCTSKEKKRTPFALIFAHSNPLVDGIYQRILELVKDTDIIVKKIVGQQDFITDTNFDIAICSVGRFSNHFGPNACKVELDLSGLKYVVLDEADKMAENNEFYQLYTKMKEESTFVTMAFSATIDMSIMDFMDTDNYYQLLYGEQNAVPLSVKQRFCEVNSRSVTKIVGFATGNVRQLKYEPGEKIHPFDALYNYINKTNDMKKSKKRFLVFVKRQCVADFIAQKLCCYGIDAVSVYR</sequence>
<feature type="domain" description="Helicase ATP-binding" evidence="6">
    <location>
        <begin position="149"/>
        <end position="339"/>
    </location>
</feature>
<dbReference type="SMART" id="SM00487">
    <property type="entry name" value="DEXDc"/>
    <property type="match status" value="1"/>
</dbReference>
<feature type="region of interest" description="Disordered" evidence="5">
    <location>
        <begin position="1"/>
        <end position="21"/>
    </location>
</feature>
<dbReference type="InterPro" id="IPR011545">
    <property type="entry name" value="DEAD/DEAH_box_helicase_dom"/>
</dbReference>
<dbReference type="PROSITE" id="PS51192">
    <property type="entry name" value="HELICASE_ATP_BIND_1"/>
    <property type="match status" value="1"/>
</dbReference>
<evidence type="ECO:0000256" key="4">
    <source>
        <dbReference type="RuleBase" id="RU365068"/>
    </source>
</evidence>
<dbReference type="GO" id="GO:0005524">
    <property type="term" value="F:ATP binding"/>
    <property type="evidence" value="ECO:0007669"/>
    <property type="project" value="UniProtKB-UniRule"/>
</dbReference>
<evidence type="ECO:0000256" key="5">
    <source>
        <dbReference type="SAM" id="MobiDB-lite"/>
    </source>
</evidence>
<comment type="domain">
    <text evidence="4">The Q motif is unique to and characteristic of the DEAD box family of RNA helicases and controls ATP binding and hydrolysis.</text>
</comment>
<dbReference type="GO" id="GO:0003724">
    <property type="term" value="F:RNA helicase activity"/>
    <property type="evidence" value="ECO:0007669"/>
    <property type="project" value="UniProtKB-EC"/>
</dbReference>
<dbReference type="Pfam" id="PF00270">
    <property type="entry name" value="DEAD"/>
    <property type="match status" value="1"/>
</dbReference>
<dbReference type="WBParaSite" id="PDA_v2.g16268.t1">
    <property type="protein sequence ID" value="PDA_v2.g16268.t1"/>
    <property type="gene ID" value="PDA_v2.g16268"/>
</dbReference>
<proteinExistence type="inferred from homology"/>
<evidence type="ECO:0000256" key="2">
    <source>
        <dbReference type="ARBA" id="ARBA00022801"/>
    </source>
</evidence>
<dbReference type="GO" id="GO:0003723">
    <property type="term" value="F:RNA binding"/>
    <property type="evidence" value="ECO:0007669"/>
    <property type="project" value="UniProtKB-UniRule"/>
</dbReference>
<organism evidence="7 8">
    <name type="scientific">Panagrolaimus davidi</name>
    <dbReference type="NCBI Taxonomy" id="227884"/>
    <lineage>
        <taxon>Eukaryota</taxon>
        <taxon>Metazoa</taxon>
        <taxon>Ecdysozoa</taxon>
        <taxon>Nematoda</taxon>
        <taxon>Chromadorea</taxon>
        <taxon>Rhabditida</taxon>
        <taxon>Tylenchina</taxon>
        <taxon>Panagrolaimomorpha</taxon>
        <taxon>Panagrolaimoidea</taxon>
        <taxon>Panagrolaimidae</taxon>
        <taxon>Panagrolaimus</taxon>
    </lineage>
</organism>
<dbReference type="Gene3D" id="3.40.50.300">
    <property type="entry name" value="P-loop containing nucleotide triphosphate hydrolases"/>
    <property type="match status" value="1"/>
</dbReference>
<dbReference type="AlphaFoldDB" id="A0A914PF05"/>
<protein>
    <recommendedName>
        <fullName evidence="4">ATP-dependent RNA helicase</fullName>
        <ecNumber evidence="4">3.6.4.13</ecNumber>
    </recommendedName>
</protein>
<evidence type="ECO:0000313" key="7">
    <source>
        <dbReference type="Proteomes" id="UP000887578"/>
    </source>
</evidence>
<keyword evidence="4" id="KW-0347">Helicase</keyword>
<comment type="catalytic activity">
    <reaction evidence="4">
        <text>ATP + H2O = ADP + phosphate + H(+)</text>
        <dbReference type="Rhea" id="RHEA:13065"/>
        <dbReference type="ChEBI" id="CHEBI:15377"/>
        <dbReference type="ChEBI" id="CHEBI:15378"/>
        <dbReference type="ChEBI" id="CHEBI:30616"/>
        <dbReference type="ChEBI" id="CHEBI:43474"/>
        <dbReference type="ChEBI" id="CHEBI:456216"/>
        <dbReference type="EC" id="3.6.4.13"/>
    </reaction>
</comment>
<comment type="similarity">
    <text evidence="4">Belongs to the DEAD box helicase family.</text>
</comment>
<dbReference type="InterPro" id="IPR014001">
    <property type="entry name" value="Helicase_ATP-bd"/>
</dbReference>
<comment type="function">
    <text evidence="4">RNA helicase.</text>
</comment>
<accession>A0A914PF05</accession>
<feature type="compositionally biased region" description="Low complexity" evidence="5">
    <location>
        <begin position="9"/>
        <end position="19"/>
    </location>
</feature>
<dbReference type="InterPro" id="IPR027417">
    <property type="entry name" value="P-loop_NTPase"/>
</dbReference>
<keyword evidence="7" id="KW-1185">Reference proteome</keyword>
<dbReference type="Proteomes" id="UP000887578">
    <property type="component" value="Unplaced"/>
</dbReference>
<evidence type="ECO:0000259" key="6">
    <source>
        <dbReference type="PROSITE" id="PS51192"/>
    </source>
</evidence>